<dbReference type="InterPro" id="IPR011611">
    <property type="entry name" value="PfkB_dom"/>
</dbReference>
<dbReference type="GO" id="GO:0005829">
    <property type="term" value="C:cytosol"/>
    <property type="evidence" value="ECO:0007669"/>
    <property type="project" value="TreeGrafter"/>
</dbReference>
<dbReference type="GO" id="GO:0016301">
    <property type="term" value="F:kinase activity"/>
    <property type="evidence" value="ECO:0007669"/>
    <property type="project" value="UniProtKB-KW"/>
</dbReference>
<keyword evidence="1" id="KW-0808">Transferase</keyword>
<dbReference type="Proteomes" id="UP000254808">
    <property type="component" value="Chromosome"/>
</dbReference>
<dbReference type="Gene3D" id="3.40.1190.20">
    <property type="match status" value="1"/>
</dbReference>
<dbReference type="PANTHER" id="PTHR10584:SF166">
    <property type="entry name" value="RIBOKINASE"/>
    <property type="match status" value="1"/>
</dbReference>
<protein>
    <submittedName>
        <fullName evidence="4">Adenosine kinase</fullName>
    </submittedName>
</protein>
<evidence type="ECO:0000313" key="5">
    <source>
        <dbReference type="Proteomes" id="UP000254808"/>
    </source>
</evidence>
<dbReference type="PROSITE" id="PS00584">
    <property type="entry name" value="PFKB_KINASES_2"/>
    <property type="match status" value="1"/>
</dbReference>
<dbReference type="PANTHER" id="PTHR10584">
    <property type="entry name" value="SUGAR KINASE"/>
    <property type="match status" value="1"/>
</dbReference>
<dbReference type="KEGG" id="cprv:CYPRO_2362"/>
<evidence type="ECO:0000256" key="2">
    <source>
        <dbReference type="ARBA" id="ARBA00022777"/>
    </source>
</evidence>
<accession>A0A345UMA2</accession>
<evidence type="ECO:0000313" key="4">
    <source>
        <dbReference type="EMBL" id="AXJ01604.1"/>
    </source>
</evidence>
<dbReference type="InterPro" id="IPR002173">
    <property type="entry name" value="Carboh/pur_kinase_PfkB_CS"/>
</dbReference>
<organism evidence="4 5">
    <name type="scientific">Cyclonatronum proteinivorum</name>
    <dbReference type="NCBI Taxonomy" id="1457365"/>
    <lineage>
        <taxon>Bacteria</taxon>
        <taxon>Pseudomonadati</taxon>
        <taxon>Balneolota</taxon>
        <taxon>Balneolia</taxon>
        <taxon>Balneolales</taxon>
        <taxon>Cyclonatronaceae</taxon>
        <taxon>Cyclonatronum</taxon>
    </lineage>
</organism>
<sequence>MSILVVGSVAYDGIETPFGKVDRILGGSATFISITASYFHSPLQLVGVVGHDFADEDLNKLKARNIDLEGLQIDSSGKTFFWQGRYHFDLNNRDTLDTQLNVFEKFDPVIPDSYQNAKVVCLGNIAPALQSKVLDQIETPDLVILDTMNFWIEGARQDLEATLNRVDVLIINDSEARELSGEPNLVKAADRIREMGPDTLIIKKGEHGALLFTNGSIFSAPAFPIVDIFDPTGAGDTFLGGFAGWLARSGDFSDDNFRRAVIYGSAMASFCVEKFGPERLLALTPAEINERYTAFRTLAEIPVQRDHTF</sequence>
<dbReference type="EMBL" id="CP027806">
    <property type="protein sequence ID" value="AXJ01604.1"/>
    <property type="molecule type" value="Genomic_DNA"/>
</dbReference>
<name>A0A345UMA2_9BACT</name>
<keyword evidence="2 4" id="KW-0418">Kinase</keyword>
<dbReference type="RefSeq" id="WP_114984777.1">
    <property type="nucleotide sequence ID" value="NZ_CP027806.1"/>
</dbReference>
<evidence type="ECO:0000259" key="3">
    <source>
        <dbReference type="Pfam" id="PF00294"/>
    </source>
</evidence>
<dbReference type="InterPro" id="IPR029056">
    <property type="entry name" value="Ribokinase-like"/>
</dbReference>
<dbReference type="SUPFAM" id="SSF53613">
    <property type="entry name" value="Ribokinase-like"/>
    <property type="match status" value="1"/>
</dbReference>
<gene>
    <name evidence="4" type="ORF">CYPRO_2362</name>
</gene>
<dbReference type="AlphaFoldDB" id="A0A345UMA2"/>
<dbReference type="OrthoDB" id="9813569at2"/>
<proteinExistence type="predicted"/>
<reference evidence="4 5" key="1">
    <citation type="submission" date="2018-03" db="EMBL/GenBank/DDBJ databases">
        <title>Phenotypic and genomic properties of Cyclonatronum proteinivorum gen. nov., sp. nov., a haloalkaliphilic bacteroidete from soda lakes possessing Na+-translocating rhodopsin.</title>
        <authorList>
            <person name="Toshchakov S.V."/>
            <person name="Korzhenkov A."/>
            <person name="Samarov N.I."/>
            <person name="Kublanov I.V."/>
            <person name="Muntyan M.S."/>
            <person name="Sorokin D.Y."/>
        </authorList>
    </citation>
    <scope>NUCLEOTIDE SEQUENCE [LARGE SCALE GENOMIC DNA]</scope>
    <source>
        <strain evidence="4 5">Omega</strain>
    </source>
</reference>
<dbReference type="Pfam" id="PF00294">
    <property type="entry name" value="PfkB"/>
    <property type="match status" value="1"/>
</dbReference>
<feature type="domain" description="Carbohydrate kinase PfkB" evidence="3">
    <location>
        <begin position="19"/>
        <end position="277"/>
    </location>
</feature>
<keyword evidence="5" id="KW-1185">Reference proteome</keyword>
<evidence type="ECO:0000256" key="1">
    <source>
        <dbReference type="ARBA" id="ARBA00022679"/>
    </source>
</evidence>